<dbReference type="SUPFAM" id="SSF50129">
    <property type="entry name" value="GroES-like"/>
    <property type="match status" value="1"/>
</dbReference>
<evidence type="ECO:0000259" key="1">
    <source>
        <dbReference type="Pfam" id="PF08240"/>
    </source>
</evidence>
<name>A0ABM1F141_PRICU</name>
<dbReference type="GeneID" id="106817973"/>
<dbReference type="RefSeq" id="XP_014678162.1">
    <property type="nucleotide sequence ID" value="XM_014822676.1"/>
</dbReference>
<dbReference type="Proteomes" id="UP000695022">
    <property type="component" value="Unplaced"/>
</dbReference>
<keyword evidence="2" id="KW-1185">Reference proteome</keyword>
<reference evidence="3" key="1">
    <citation type="submission" date="2025-08" db="UniProtKB">
        <authorList>
            <consortium name="RefSeq"/>
        </authorList>
    </citation>
    <scope>IDENTIFICATION</scope>
</reference>
<organism evidence="2 3">
    <name type="scientific">Priapulus caudatus</name>
    <name type="common">Priapulid worm</name>
    <dbReference type="NCBI Taxonomy" id="37621"/>
    <lineage>
        <taxon>Eukaryota</taxon>
        <taxon>Metazoa</taxon>
        <taxon>Ecdysozoa</taxon>
        <taxon>Scalidophora</taxon>
        <taxon>Priapulida</taxon>
        <taxon>Priapulimorpha</taxon>
        <taxon>Priapulimorphida</taxon>
        <taxon>Priapulidae</taxon>
        <taxon>Priapulus</taxon>
    </lineage>
</organism>
<feature type="domain" description="Alcohol dehydrogenase-like N-terminal" evidence="1">
    <location>
        <begin position="28"/>
        <end position="106"/>
    </location>
</feature>
<dbReference type="Gene3D" id="3.90.180.10">
    <property type="entry name" value="Medium-chain alcohol dehydrogenases, catalytic domain"/>
    <property type="match status" value="1"/>
</dbReference>
<dbReference type="PANTHER" id="PTHR43677:SF4">
    <property type="entry name" value="QUINONE OXIDOREDUCTASE-LIKE PROTEIN 2"/>
    <property type="match status" value="1"/>
</dbReference>
<dbReference type="Pfam" id="PF08240">
    <property type="entry name" value="ADH_N"/>
    <property type="match status" value="1"/>
</dbReference>
<dbReference type="InterPro" id="IPR011032">
    <property type="entry name" value="GroES-like_sf"/>
</dbReference>
<accession>A0ABM1F141</accession>
<dbReference type="InterPro" id="IPR013154">
    <property type="entry name" value="ADH-like_N"/>
</dbReference>
<evidence type="ECO:0000313" key="3">
    <source>
        <dbReference type="RefSeq" id="XP_014678162.1"/>
    </source>
</evidence>
<dbReference type="InterPro" id="IPR051397">
    <property type="entry name" value="Zn-ADH-like_protein"/>
</dbReference>
<dbReference type="PANTHER" id="PTHR43677">
    <property type="entry name" value="SHORT-CHAIN DEHYDROGENASE/REDUCTASE"/>
    <property type="match status" value="1"/>
</dbReference>
<evidence type="ECO:0000313" key="2">
    <source>
        <dbReference type="Proteomes" id="UP000695022"/>
    </source>
</evidence>
<gene>
    <name evidence="3" type="primary">LOC106817973</name>
</gene>
<proteinExistence type="predicted"/>
<sequence>MITAALCTKLGDPLTVTEVPAQGKLGLTEVRIAVKNAGVNFADVLTAQGKYQVREKPPFTSGIEFSGEVVEVGADVSRFTAGEKVVGLCMGAFATELVAPQERVWSLSHTISLSITTSVSPSLHL</sequence>
<protein>
    <submittedName>
        <fullName evidence="3">Quinone oxidoreductase-like protein 2 homolog</fullName>
    </submittedName>
</protein>